<proteinExistence type="predicted"/>
<evidence type="ECO:0000313" key="4">
    <source>
        <dbReference type="EMBL" id="URL57369.1"/>
    </source>
</evidence>
<feature type="signal peptide" evidence="2">
    <location>
        <begin position="1"/>
        <end position="23"/>
    </location>
</feature>
<evidence type="ECO:0000259" key="3">
    <source>
        <dbReference type="Pfam" id="PF20434"/>
    </source>
</evidence>
<dbReference type="PANTHER" id="PTHR48081">
    <property type="entry name" value="AB HYDROLASE SUPERFAMILY PROTEIN C4A8.06C"/>
    <property type="match status" value="1"/>
</dbReference>
<dbReference type="EMBL" id="CP063231">
    <property type="protein sequence ID" value="URL57369.1"/>
    <property type="molecule type" value="Genomic_DNA"/>
</dbReference>
<dbReference type="Pfam" id="PF20434">
    <property type="entry name" value="BD-FAE"/>
    <property type="match status" value="1"/>
</dbReference>
<evidence type="ECO:0000256" key="2">
    <source>
        <dbReference type="SAM" id="SignalP"/>
    </source>
</evidence>
<dbReference type="InterPro" id="IPR050300">
    <property type="entry name" value="GDXG_lipolytic_enzyme"/>
</dbReference>
<feature type="chain" id="PRO_5046721754" evidence="2">
    <location>
        <begin position="24"/>
        <end position="285"/>
    </location>
</feature>
<evidence type="ECO:0000313" key="5">
    <source>
        <dbReference type="Proteomes" id="UP001056681"/>
    </source>
</evidence>
<accession>A0ABY4T389</accession>
<dbReference type="Gene3D" id="3.40.50.1820">
    <property type="entry name" value="alpha/beta hydrolase"/>
    <property type="match status" value="1"/>
</dbReference>
<dbReference type="InterPro" id="IPR049492">
    <property type="entry name" value="BD-FAE-like_dom"/>
</dbReference>
<keyword evidence="2" id="KW-0732">Signal</keyword>
<dbReference type="SUPFAM" id="SSF53474">
    <property type="entry name" value="alpha/beta-Hydrolases"/>
    <property type="match status" value="1"/>
</dbReference>
<organism evidence="4 5">
    <name type="scientific">Luteibacter flocculans</name>
    <dbReference type="NCBI Taxonomy" id="2780091"/>
    <lineage>
        <taxon>Bacteria</taxon>
        <taxon>Pseudomonadati</taxon>
        <taxon>Pseudomonadota</taxon>
        <taxon>Gammaproteobacteria</taxon>
        <taxon>Lysobacterales</taxon>
        <taxon>Rhodanobacteraceae</taxon>
        <taxon>Luteibacter</taxon>
    </lineage>
</organism>
<gene>
    <name evidence="4" type="ORF">IM816_12065</name>
</gene>
<keyword evidence="1 4" id="KW-0378">Hydrolase</keyword>
<dbReference type="Proteomes" id="UP001056681">
    <property type="component" value="Chromosome"/>
</dbReference>
<protein>
    <submittedName>
        <fullName evidence="4">Alpha/beta hydrolase</fullName>
    </submittedName>
</protein>
<evidence type="ECO:0000256" key="1">
    <source>
        <dbReference type="ARBA" id="ARBA00022801"/>
    </source>
</evidence>
<dbReference type="PANTHER" id="PTHR48081:SF33">
    <property type="entry name" value="KYNURENINE FORMAMIDASE"/>
    <property type="match status" value="1"/>
</dbReference>
<feature type="domain" description="BD-FAE-like" evidence="3">
    <location>
        <begin position="50"/>
        <end position="155"/>
    </location>
</feature>
<dbReference type="RefSeq" id="WP_250338268.1">
    <property type="nucleotide sequence ID" value="NZ_CP063231.1"/>
</dbReference>
<sequence length="285" mass="30864">MKRMHGILAAVCIAVGLGGIAHAAQDDAPRSEARVLRDVAYGDDPQQRFDVYLPPSPRHAPVIFMVHGGAWVIGDKSNPGVADNKVAYWLPKGYVVVSVNYRMLPVAQPLEQARDVARALATAQRMAASWGADRDRFVLMGHSAGAHLVALLGADPDMLTAAGAVRPRGVVSLDSAAMDVVQIMEFPRHPRLYDRAFGDDPREWTAASPYHQLRAGALPVLAVCSRQRFDACPQARRFAQKAAGLGVRVDVLPQDLSHAEINRTLGLHSDYTERVNAFIAGLVVP</sequence>
<keyword evidence="5" id="KW-1185">Reference proteome</keyword>
<name>A0ABY4T389_9GAMM</name>
<reference evidence="4" key="1">
    <citation type="submission" date="2020-10" db="EMBL/GenBank/DDBJ databases">
        <title>Whole-genome sequence of Luteibacter sp. EIF3.</title>
        <authorList>
            <person name="Friedrich I."/>
            <person name="Hertel R."/>
            <person name="Daniel R."/>
        </authorList>
    </citation>
    <scope>NUCLEOTIDE SEQUENCE</scope>
    <source>
        <strain evidence="4">EIF3</strain>
    </source>
</reference>
<dbReference type="InterPro" id="IPR029058">
    <property type="entry name" value="AB_hydrolase_fold"/>
</dbReference>
<dbReference type="GO" id="GO:0016787">
    <property type="term" value="F:hydrolase activity"/>
    <property type="evidence" value="ECO:0007669"/>
    <property type="project" value="UniProtKB-KW"/>
</dbReference>